<dbReference type="EMBL" id="JH413843">
    <property type="protein sequence ID" value="EHL29839.1"/>
    <property type="molecule type" value="Genomic_DNA"/>
</dbReference>
<gene>
    <name evidence="2" type="ORF">LDG_8131</name>
</gene>
<dbReference type="STRING" id="658187.LDG_8131"/>
<name>G9ES58_9GAMM</name>
<dbReference type="OrthoDB" id="5637408at2"/>
<dbReference type="HOGENOM" id="CLU_1382617_0_0_6"/>
<accession>G9ES58</accession>
<sequence length="197" mass="22855">MVLPKNILPNEIIAHILHFLDVKSLLRVSYVATFFHVLVEEHFKEHLKWVRLCFTDTWCQSLIKAAVIKEELLNGTLDAQLFYNSVNTKNIEQIKSLLFLDKSRYFHLYVASYEQKTPVFFACSGNDTRTLYLTEDAAKNKTLNVARVKQWLRVRVPVDAALFYELYTTQKVPHKELIPQTAILPTLESRTASLLNI</sequence>
<dbReference type="CDD" id="cd09917">
    <property type="entry name" value="F-box_SF"/>
    <property type="match status" value="1"/>
</dbReference>
<organism evidence="2 3">
    <name type="scientific">Legionella drancourtii LLAP12</name>
    <dbReference type="NCBI Taxonomy" id="658187"/>
    <lineage>
        <taxon>Bacteria</taxon>
        <taxon>Pseudomonadati</taxon>
        <taxon>Pseudomonadota</taxon>
        <taxon>Gammaproteobacteria</taxon>
        <taxon>Legionellales</taxon>
        <taxon>Legionellaceae</taxon>
        <taxon>Legionella</taxon>
    </lineage>
</organism>
<dbReference type="InParanoid" id="G9ES58"/>
<dbReference type="Pfam" id="PF12937">
    <property type="entry name" value="F-box-like"/>
    <property type="match status" value="1"/>
</dbReference>
<proteinExistence type="predicted"/>
<protein>
    <recommendedName>
        <fullName evidence="1">F-box domain-containing protein</fullName>
    </recommendedName>
</protein>
<dbReference type="InterPro" id="IPR001810">
    <property type="entry name" value="F-box_dom"/>
</dbReference>
<dbReference type="PROSITE" id="PS50181">
    <property type="entry name" value="FBOX"/>
    <property type="match status" value="1"/>
</dbReference>
<feature type="domain" description="F-box" evidence="1">
    <location>
        <begin position="2"/>
        <end position="52"/>
    </location>
</feature>
<dbReference type="RefSeq" id="WP_006872014.1">
    <property type="nucleotide sequence ID" value="NZ_JH413843.1"/>
</dbReference>
<dbReference type="AlphaFoldDB" id="G9ES58"/>
<dbReference type="SUPFAM" id="SSF81383">
    <property type="entry name" value="F-box domain"/>
    <property type="match status" value="1"/>
</dbReference>
<evidence type="ECO:0000313" key="2">
    <source>
        <dbReference type="EMBL" id="EHL29839.1"/>
    </source>
</evidence>
<keyword evidence="3" id="KW-1185">Reference proteome</keyword>
<evidence type="ECO:0000313" key="3">
    <source>
        <dbReference type="Proteomes" id="UP000002770"/>
    </source>
</evidence>
<evidence type="ECO:0000259" key="1">
    <source>
        <dbReference type="PROSITE" id="PS50181"/>
    </source>
</evidence>
<dbReference type="InterPro" id="IPR036047">
    <property type="entry name" value="F-box-like_dom_sf"/>
</dbReference>
<dbReference type="eggNOG" id="ENOG50311QH">
    <property type="taxonomic scope" value="Bacteria"/>
</dbReference>
<reference evidence="2 3" key="1">
    <citation type="journal article" date="2011" name="BMC Genomics">
        <title>Insight into cross-talk between intra-amoebal pathogens.</title>
        <authorList>
            <person name="Gimenez G."/>
            <person name="Bertelli C."/>
            <person name="Moliner C."/>
            <person name="Robert C."/>
            <person name="Raoult D."/>
            <person name="Fournier P.E."/>
            <person name="Greub G."/>
        </authorList>
    </citation>
    <scope>NUCLEOTIDE SEQUENCE [LARGE SCALE GENOMIC DNA]</scope>
    <source>
        <strain evidence="2 3">LLAP12</strain>
    </source>
</reference>
<dbReference type="Proteomes" id="UP000002770">
    <property type="component" value="Unassembled WGS sequence"/>
</dbReference>
<dbReference type="Gene3D" id="1.20.1280.50">
    <property type="match status" value="1"/>
</dbReference>